<dbReference type="Proteomes" id="UP001293593">
    <property type="component" value="Unassembled WGS sequence"/>
</dbReference>
<protein>
    <recommendedName>
        <fullName evidence="2">Neprosin PEP catalytic domain-containing protein</fullName>
    </recommendedName>
</protein>
<comment type="caution">
    <text evidence="3">The sequence shown here is derived from an EMBL/GenBank/DDBJ whole genome shotgun (WGS) entry which is preliminary data.</text>
</comment>
<dbReference type="Pfam" id="PF14365">
    <property type="entry name" value="Neprosin_AP"/>
    <property type="match status" value="1"/>
</dbReference>
<sequence length="341" mass="38309">MEKLFFCFFLFSVPIIIKASRDPFIGAPISNASSTQKLEVEKILKNLNKLAVKSIQSPDGDIIDCVDVLKQPAFDHPKLKDHKIQMRPSSYPEGIIFEQSDESSESIPQLWQQNGTCPEGTVPIRRTREEDILRASSLQRFGKKNPKNIPMAPQVVGNAGHEYAIAYTKGDRYYGAQAHMNAWKPNVQQRDEFSISQLWVINIDDSNNLNTIEAGWTDKLNGDWWMQYGDKVMGYWPSSIFTHLSGSASLIEWGGEITNSESNGQHTRTQMGSGHFPSEGFGKASYFNNIKIVNGNNQIVPPRYIDPYIDNSNCYSLQTGSSHNWGTFIYYGGPGRNPSCP</sequence>
<dbReference type="Pfam" id="PF03080">
    <property type="entry name" value="Neprosin"/>
    <property type="match status" value="1"/>
</dbReference>
<evidence type="ECO:0000259" key="2">
    <source>
        <dbReference type="PROSITE" id="PS52045"/>
    </source>
</evidence>
<gene>
    <name evidence="3" type="ORF">QN277_010263</name>
</gene>
<proteinExistence type="predicted"/>
<keyword evidence="1" id="KW-0732">Signal</keyword>
<evidence type="ECO:0000313" key="3">
    <source>
        <dbReference type="EMBL" id="KAK4253613.1"/>
    </source>
</evidence>
<keyword evidence="4" id="KW-1185">Reference proteome</keyword>
<evidence type="ECO:0000256" key="1">
    <source>
        <dbReference type="SAM" id="SignalP"/>
    </source>
</evidence>
<accession>A0AAE1M8Q7</accession>
<feature type="signal peptide" evidence="1">
    <location>
        <begin position="1"/>
        <end position="19"/>
    </location>
</feature>
<name>A0AAE1M8Q7_9FABA</name>
<dbReference type="PROSITE" id="PS52045">
    <property type="entry name" value="NEPROSIN_PEP_CD"/>
    <property type="match status" value="1"/>
</dbReference>
<dbReference type="EMBL" id="JAWXYG010000015">
    <property type="protein sequence ID" value="KAK4253613.1"/>
    <property type="molecule type" value="Genomic_DNA"/>
</dbReference>
<feature type="domain" description="Neprosin PEP catalytic" evidence="2">
    <location>
        <begin position="62"/>
        <end position="341"/>
    </location>
</feature>
<dbReference type="PANTHER" id="PTHR31589:SF24">
    <property type="entry name" value="OS07G0205500 PROTEIN"/>
    <property type="match status" value="1"/>
</dbReference>
<dbReference type="AlphaFoldDB" id="A0AAE1M8Q7"/>
<reference evidence="3" key="1">
    <citation type="submission" date="2023-10" db="EMBL/GenBank/DDBJ databases">
        <title>Chromosome-level genome of the transformable northern wattle, Acacia crassicarpa.</title>
        <authorList>
            <person name="Massaro I."/>
            <person name="Sinha N.R."/>
            <person name="Poethig S."/>
            <person name="Leichty A.R."/>
        </authorList>
    </citation>
    <scope>NUCLEOTIDE SEQUENCE</scope>
    <source>
        <strain evidence="3">Acra3RX</strain>
        <tissue evidence="3">Leaf</tissue>
    </source>
</reference>
<dbReference type="PANTHER" id="PTHR31589">
    <property type="entry name" value="PROTEIN, PUTATIVE (DUF239)-RELATED-RELATED"/>
    <property type="match status" value="1"/>
</dbReference>
<dbReference type="InterPro" id="IPR004314">
    <property type="entry name" value="Neprosin"/>
</dbReference>
<dbReference type="InterPro" id="IPR025521">
    <property type="entry name" value="Neprosin_propep"/>
</dbReference>
<dbReference type="InterPro" id="IPR053168">
    <property type="entry name" value="Glutamic_endopeptidase"/>
</dbReference>
<organism evidence="3 4">
    <name type="scientific">Acacia crassicarpa</name>
    <name type="common">northern wattle</name>
    <dbReference type="NCBI Taxonomy" id="499986"/>
    <lineage>
        <taxon>Eukaryota</taxon>
        <taxon>Viridiplantae</taxon>
        <taxon>Streptophyta</taxon>
        <taxon>Embryophyta</taxon>
        <taxon>Tracheophyta</taxon>
        <taxon>Spermatophyta</taxon>
        <taxon>Magnoliopsida</taxon>
        <taxon>eudicotyledons</taxon>
        <taxon>Gunneridae</taxon>
        <taxon>Pentapetalae</taxon>
        <taxon>rosids</taxon>
        <taxon>fabids</taxon>
        <taxon>Fabales</taxon>
        <taxon>Fabaceae</taxon>
        <taxon>Caesalpinioideae</taxon>
        <taxon>mimosoid clade</taxon>
        <taxon>Acacieae</taxon>
        <taxon>Acacia</taxon>
    </lineage>
</organism>
<feature type="chain" id="PRO_5042217614" description="Neprosin PEP catalytic domain-containing protein" evidence="1">
    <location>
        <begin position="20"/>
        <end position="341"/>
    </location>
</feature>
<evidence type="ECO:0000313" key="4">
    <source>
        <dbReference type="Proteomes" id="UP001293593"/>
    </source>
</evidence>